<keyword evidence="1" id="KW-0863">Zinc-finger</keyword>
<dbReference type="Gene3D" id="4.10.60.10">
    <property type="entry name" value="Zinc finger, CCHC-type"/>
    <property type="match status" value="1"/>
</dbReference>
<gene>
    <name evidence="4" type="ORF">ALC60_12795</name>
</gene>
<dbReference type="EMBL" id="KQ983027">
    <property type="protein sequence ID" value="KYQ48166.1"/>
    <property type="molecule type" value="Genomic_DNA"/>
</dbReference>
<dbReference type="GO" id="GO:0003676">
    <property type="term" value="F:nucleic acid binding"/>
    <property type="evidence" value="ECO:0007669"/>
    <property type="project" value="InterPro"/>
</dbReference>
<evidence type="ECO:0000313" key="4">
    <source>
        <dbReference type="EMBL" id="KYQ48166.1"/>
    </source>
</evidence>
<evidence type="ECO:0000259" key="3">
    <source>
        <dbReference type="PROSITE" id="PS50158"/>
    </source>
</evidence>
<evidence type="ECO:0000313" key="5">
    <source>
        <dbReference type="Proteomes" id="UP000075809"/>
    </source>
</evidence>
<name>A0A151WK02_9HYME</name>
<dbReference type="Pfam" id="PF00098">
    <property type="entry name" value="zf-CCHC"/>
    <property type="match status" value="1"/>
</dbReference>
<dbReference type="GO" id="GO:0008270">
    <property type="term" value="F:zinc ion binding"/>
    <property type="evidence" value="ECO:0007669"/>
    <property type="project" value="UniProtKB-KW"/>
</dbReference>
<dbReference type="PROSITE" id="PS50158">
    <property type="entry name" value="ZF_CCHC"/>
    <property type="match status" value="1"/>
</dbReference>
<keyword evidence="5" id="KW-1185">Reference proteome</keyword>
<evidence type="ECO:0000256" key="2">
    <source>
        <dbReference type="SAM" id="MobiDB-lite"/>
    </source>
</evidence>
<protein>
    <recommendedName>
        <fullName evidence="3">CCHC-type domain-containing protein</fullName>
    </recommendedName>
</protein>
<proteinExistence type="predicted"/>
<dbReference type="AlphaFoldDB" id="A0A151WK02"/>
<keyword evidence="1" id="KW-0862">Zinc</keyword>
<dbReference type="Proteomes" id="UP000075809">
    <property type="component" value="Unassembled WGS sequence"/>
</dbReference>
<keyword evidence="1" id="KW-0479">Metal-binding</keyword>
<evidence type="ECO:0000256" key="1">
    <source>
        <dbReference type="PROSITE-ProRule" id="PRU00047"/>
    </source>
</evidence>
<dbReference type="InterPro" id="IPR001878">
    <property type="entry name" value="Znf_CCHC"/>
</dbReference>
<feature type="compositionally biased region" description="Basic and acidic residues" evidence="2">
    <location>
        <begin position="83"/>
        <end position="98"/>
    </location>
</feature>
<sequence>MAELCDCHAVHRELSQCKKAVNESSQKYIYKMLEIAAQANVDTRSVIQYIINGVQDDAVNKTILYGAKTIRELKERFAQYETMKDGKVKPKQTKMDGKKKAHHKEHNSKDSKRCFNCGSKDHLGKECPKNQGT</sequence>
<feature type="domain" description="CCHC-type" evidence="3">
    <location>
        <begin position="113"/>
        <end position="129"/>
    </location>
</feature>
<feature type="compositionally biased region" description="Basic and acidic residues" evidence="2">
    <location>
        <begin position="107"/>
        <end position="133"/>
    </location>
</feature>
<feature type="region of interest" description="Disordered" evidence="2">
    <location>
        <begin position="83"/>
        <end position="133"/>
    </location>
</feature>
<dbReference type="SMART" id="SM00343">
    <property type="entry name" value="ZnF_C2HC"/>
    <property type="match status" value="1"/>
</dbReference>
<organism evidence="4 5">
    <name type="scientific">Mycetomoellerius zeteki</name>
    <dbReference type="NCBI Taxonomy" id="64791"/>
    <lineage>
        <taxon>Eukaryota</taxon>
        <taxon>Metazoa</taxon>
        <taxon>Ecdysozoa</taxon>
        <taxon>Arthropoda</taxon>
        <taxon>Hexapoda</taxon>
        <taxon>Insecta</taxon>
        <taxon>Pterygota</taxon>
        <taxon>Neoptera</taxon>
        <taxon>Endopterygota</taxon>
        <taxon>Hymenoptera</taxon>
        <taxon>Apocrita</taxon>
        <taxon>Aculeata</taxon>
        <taxon>Formicoidea</taxon>
        <taxon>Formicidae</taxon>
        <taxon>Myrmicinae</taxon>
        <taxon>Mycetomoellerius</taxon>
    </lineage>
</organism>
<accession>A0A151WK02</accession>
<dbReference type="STRING" id="64791.A0A151WK02"/>
<reference evidence="4 5" key="1">
    <citation type="submission" date="2015-09" db="EMBL/GenBank/DDBJ databases">
        <title>Trachymyrmex zeteki WGS genome.</title>
        <authorList>
            <person name="Nygaard S."/>
            <person name="Hu H."/>
            <person name="Boomsma J."/>
            <person name="Zhang G."/>
        </authorList>
    </citation>
    <scope>NUCLEOTIDE SEQUENCE [LARGE SCALE GENOMIC DNA]</scope>
    <source>
        <strain evidence="4">Tzet28-1</strain>
        <tissue evidence="4">Whole body</tissue>
    </source>
</reference>